<comment type="caution">
    <text evidence="1">The sequence shown here is derived from an EMBL/GenBank/DDBJ whole genome shotgun (WGS) entry which is preliminary data.</text>
</comment>
<gene>
    <name evidence="1" type="ORF">LCGC14_0625230</name>
</gene>
<dbReference type="AlphaFoldDB" id="A0A0F9UC20"/>
<proteinExistence type="predicted"/>
<reference evidence="1" key="1">
    <citation type="journal article" date="2015" name="Nature">
        <title>Complex archaea that bridge the gap between prokaryotes and eukaryotes.</title>
        <authorList>
            <person name="Spang A."/>
            <person name="Saw J.H."/>
            <person name="Jorgensen S.L."/>
            <person name="Zaremba-Niedzwiedzka K."/>
            <person name="Martijn J."/>
            <person name="Lind A.E."/>
            <person name="van Eijk R."/>
            <person name="Schleper C."/>
            <person name="Guy L."/>
            <person name="Ettema T.J."/>
        </authorList>
    </citation>
    <scope>NUCLEOTIDE SEQUENCE</scope>
</reference>
<dbReference type="EMBL" id="LAZR01001075">
    <property type="protein sequence ID" value="KKN51183.1"/>
    <property type="molecule type" value="Genomic_DNA"/>
</dbReference>
<accession>A0A0F9UC20</accession>
<dbReference type="Gene3D" id="3.40.50.10070">
    <property type="entry name" value="TolB, N-terminal domain"/>
    <property type="match status" value="1"/>
</dbReference>
<organism evidence="1">
    <name type="scientific">marine sediment metagenome</name>
    <dbReference type="NCBI Taxonomy" id="412755"/>
    <lineage>
        <taxon>unclassified sequences</taxon>
        <taxon>metagenomes</taxon>
        <taxon>ecological metagenomes</taxon>
    </lineage>
</organism>
<protein>
    <recommendedName>
        <fullName evidence="2">DUF2380 domain-containing protein</fullName>
    </recommendedName>
</protein>
<dbReference type="Pfam" id="PF11684">
    <property type="entry name" value="DUF3280"/>
    <property type="match status" value="1"/>
</dbReference>
<sequence>MSYKVDWIKFIFSILMVVYVSTGAAVELTQNPRTAIPIIVLDIELLGDTSVESMQQGDSELMAKFSKSLRQQLNQQHGFTVLDDPHSLAVINKQSEHHYLHRCNGCELNIAKKLGAKHVVVPWIFRMSKLIQTMYIEVRDVETGKVLVHEGRNFRGNTEDGWQHVIDQLVESINQNT</sequence>
<evidence type="ECO:0000313" key="1">
    <source>
        <dbReference type="EMBL" id="KKN51183.1"/>
    </source>
</evidence>
<dbReference type="InterPro" id="IPR021698">
    <property type="entry name" value="DUF3280"/>
</dbReference>
<evidence type="ECO:0008006" key="2">
    <source>
        <dbReference type="Google" id="ProtNLM"/>
    </source>
</evidence>
<name>A0A0F9UC20_9ZZZZ</name>